<feature type="compositionally biased region" description="Polar residues" evidence="1">
    <location>
        <begin position="76"/>
        <end position="86"/>
    </location>
</feature>
<dbReference type="Ensembl" id="ENSCJAT00000126465.1">
    <property type="protein sequence ID" value="ENSCJAP00000087701.1"/>
    <property type="gene ID" value="ENSCJAG00000079464.1"/>
</dbReference>
<evidence type="ECO:0000313" key="3">
    <source>
        <dbReference type="Proteomes" id="UP000008225"/>
    </source>
</evidence>
<protein>
    <submittedName>
        <fullName evidence="2">Uncharacterized protein</fullName>
    </submittedName>
</protein>
<dbReference type="AlphaFoldDB" id="A0A8I3WVD0"/>
<reference evidence="2" key="2">
    <citation type="submission" date="2025-08" db="UniProtKB">
        <authorList>
            <consortium name="Ensembl"/>
        </authorList>
    </citation>
    <scope>IDENTIFICATION</scope>
</reference>
<feature type="region of interest" description="Disordered" evidence="1">
    <location>
        <begin position="1"/>
        <end position="128"/>
    </location>
</feature>
<reference evidence="2" key="3">
    <citation type="submission" date="2025-09" db="UniProtKB">
        <authorList>
            <consortium name="Ensembl"/>
        </authorList>
    </citation>
    <scope>IDENTIFICATION</scope>
</reference>
<feature type="compositionally biased region" description="Basic residues" evidence="1">
    <location>
        <begin position="168"/>
        <end position="182"/>
    </location>
</feature>
<sequence length="189" mass="21949">MPHTGELWLTPGRYPSGTKLPEESSGSSPHCSAAPMGDSQAHKIWSGPPAVLQQRDLTVRRKTKKQKKERTSTQRPQPKSPTSNIKGRQPMTIRRNQHRKNEIIKDQNISPPRDHNSSLAREQNRMENEFDELTEAGFRRWVITNFSELKEHVLTQCKETKNLEKIGRASRGRQRKERKRIPKNQVSRW</sequence>
<reference evidence="2 3" key="1">
    <citation type="submission" date="2009-03" db="EMBL/GenBank/DDBJ databases">
        <authorList>
            <person name="Warren W."/>
            <person name="Ye L."/>
            <person name="Minx P."/>
            <person name="Worley K."/>
            <person name="Gibbs R."/>
            <person name="Wilson R.K."/>
        </authorList>
    </citation>
    <scope>NUCLEOTIDE SEQUENCE [LARGE SCALE GENOMIC DNA]</scope>
</reference>
<dbReference type="Proteomes" id="UP000008225">
    <property type="component" value="Chromosome 3"/>
</dbReference>
<name>A0A8I3WVD0_CALJA</name>
<evidence type="ECO:0000313" key="2">
    <source>
        <dbReference type="Ensembl" id="ENSCJAP00000087701.1"/>
    </source>
</evidence>
<evidence type="ECO:0000256" key="1">
    <source>
        <dbReference type="SAM" id="MobiDB-lite"/>
    </source>
</evidence>
<dbReference type="GeneTree" id="ENSGT01130000278485"/>
<accession>A0A8I3WVD0</accession>
<organism evidence="2 3">
    <name type="scientific">Callithrix jacchus</name>
    <name type="common">White-tufted-ear marmoset</name>
    <name type="synonym">Simia Jacchus</name>
    <dbReference type="NCBI Taxonomy" id="9483"/>
    <lineage>
        <taxon>Eukaryota</taxon>
        <taxon>Metazoa</taxon>
        <taxon>Chordata</taxon>
        <taxon>Craniata</taxon>
        <taxon>Vertebrata</taxon>
        <taxon>Euteleostomi</taxon>
        <taxon>Mammalia</taxon>
        <taxon>Eutheria</taxon>
        <taxon>Euarchontoglires</taxon>
        <taxon>Primates</taxon>
        <taxon>Haplorrhini</taxon>
        <taxon>Platyrrhini</taxon>
        <taxon>Cebidae</taxon>
        <taxon>Callitrichinae</taxon>
        <taxon>Callithrix</taxon>
        <taxon>Callithrix</taxon>
    </lineage>
</organism>
<feature type="compositionally biased region" description="Basic and acidic residues" evidence="1">
    <location>
        <begin position="112"/>
        <end position="128"/>
    </location>
</feature>
<keyword evidence="3" id="KW-1185">Reference proteome</keyword>
<proteinExistence type="predicted"/>
<feature type="region of interest" description="Disordered" evidence="1">
    <location>
        <begin position="164"/>
        <end position="189"/>
    </location>
</feature>